<dbReference type="EMBL" id="AWXU01000020">
    <property type="protein sequence ID" value="KFN50371.1"/>
    <property type="molecule type" value="Genomic_DNA"/>
</dbReference>
<evidence type="ECO:0000313" key="3">
    <source>
        <dbReference type="Proteomes" id="UP000029391"/>
    </source>
</evidence>
<dbReference type="Proteomes" id="UP000029391">
    <property type="component" value="Unassembled WGS sequence"/>
</dbReference>
<dbReference type="eggNOG" id="ENOG5031G9A">
    <property type="taxonomic scope" value="Bacteria"/>
</dbReference>
<comment type="caution">
    <text evidence="2">The sequence shown here is derived from an EMBL/GenBank/DDBJ whole genome shotgun (WGS) entry which is preliminary data.</text>
</comment>
<evidence type="ECO:0000313" key="2">
    <source>
        <dbReference type="EMBL" id="KFN50371.1"/>
    </source>
</evidence>
<feature type="compositionally biased region" description="Low complexity" evidence="1">
    <location>
        <begin position="34"/>
        <end position="51"/>
    </location>
</feature>
<accession>A0A091BF52</accession>
<sequence>MTRRQVGPALAAAVAAALAALVWWGGWATGGDTPPVAAEGPSAPASPPAAESAERRPALAPEVAMASLPPLDTPLASTLPTLESLARQGHPRAACRLAAELERCAALPVAQHQHDRWLAERRQALELARVGENAAAARDFAAAFEAELARREGVLAEMERHCAGVPETPVTARLERWRTAARLGDPTAIRQYAGGRVFSWADIVENAAAIPDYRREAGPMLQALARDGDLEATLLLAAAHSPLRDDWRGLLAQVMGSDGARSLALYRRALAAASGVDAHRARTLVSDISQQIEQLEHALTPEELQRARQLELDFDTWAPVDPAPAAERPIGAFGSLPPAPPAAC</sequence>
<gene>
    <name evidence="2" type="ORF">P873_06775</name>
</gene>
<proteinExistence type="predicted"/>
<dbReference type="AlphaFoldDB" id="A0A091BF52"/>
<dbReference type="RefSeq" id="WP_026817758.1">
    <property type="nucleotide sequence ID" value="NZ_AWXU01000020.1"/>
</dbReference>
<name>A0A091BF52_9GAMM</name>
<reference evidence="2 3" key="1">
    <citation type="submission" date="2013-09" db="EMBL/GenBank/DDBJ databases">
        <title>Genome sequencing of Arenimonas composti.</title>
        <authorList>
            <person name="Chen F."/>
            <person name="Wang G."/>
        </authorList>
    </citation>
    <scope>NUCLEOTIDE SEQUENCE [LARGE SCALE GENOMIC DNA]</scope>
    <source>
        <strain evidence="2 3">TR7-09</strain>
    </source>
</reference>
<evidence type="ECO:0000256" key="1">
    <source>
        <dbReference type="SAM" id="MobiDB-lite"/>
    </source>
</evidence>
<protein>
    <submittedName>
        <fullName evidence="2">Uncharacterized protein</fullName>
    </submittedName>
</protein>
<organism evidence="2 3">
    <name type="scientific">Arenimonas composti TR7-09 = DSM 18010</name>
    <dbReference type="NCBI Taxonomy" id="1121013"/>
    <lineage>
        <taxon>Bacteria</taxon>
        <taxon>Pseudomonadati</taxon>
        <taxon>Pseudomonadota</taxon>
        <taxon>Gammaproteobacteria</taxon>
        <taxon>Lysobacterales</taxon>
        <taxon>Lysobacteraceae</taxon>
        <taxon>Arenimonas</taxon>
    </lineage>
</organism>
<feature type="region of interest" description="Disordered" evidence="1">
    <location>
        <begin position="33"/>
        <end position="58"/>
    </location>
</feature>
<keyword evidence="3" id="KW-1185">Reference proteome</keyword>